<protein>
    <submittedName>
        <fullName evidence="1">Peroxisomal membrane protein PEX14</fullName>
    </submittedName>
</protein>
<name>A0ACB8LS74_CITSI</name>
<accession>A0ACB8LS74</accession>
<dbReference type="Proteomes" id="UP000829398">
    <property type="component" value="Chromosome 3"/>
</dbReference>
<organism evidence="1 2">
    <name type="scientific">Citrus sinensis</name>
    <name type="common">Sweet orange</name>
    <name type="synonym">Citrus aurantium var. sinensis</name>
    <dbReference type="NCBI Taxonomy" id="2711"/>
    <lineage>
        <taxon>Eukaryota</taxon>
        <taxon>Viridiplantae</taxon>
        <taxon>Streptophyta</taxon>
        <taxon>Embryophyta</taxon>
        <taxon>Tracheophyta</taxon>
        <taxon>Spermatophyta</taxon>
        <taxon>Magnoliopsida</taxon>
        <taxon>eudicotyledons</taxon>
        <taxon>Gunneridae</taxon>
        <taxon>Pentapetalae</taxon>
        <taxon>rosids</taxon>
        <taxon>malvids</taxon>
        <taxon>Sapindales</taxon>
        <taxon>Rutaceae</taxon>
        <taxon>Aurantioideae</taxon>
        <taxon>Citrus</taxon>
    </lineage>
</organism>
<evidence type="ECO:0000313" key="1">
    <source>
        <dbReference type="EMBL" id="KAH9776151.1"/>
    </source>
</evidence>
<dbReference type="EMBL" id="CM039172">
    <property type="protein sequence ID" value="KAH9776151.1"/>
    <property type="molecule type" value="Genomic_DNA"/>
</dbReference>
<reference evidence="2" key="1">
    <citation type="journal article" date="2023" name="Hortic. Res.">
        <title>A chromosome-level phased genome enabling allele-level studies in sweet orange: a case study on citrus Huanglongbing tolerance.</title>
        <authorList>
            <person name="Wu B."/>
            <person name="Yu Q."/>
            <person name="Deng Z."/>
            <person name="Duan Y."/>
            <person name="Luo F."/>
            <person name="Gmitter F. Jr."/>
        </authorList>
    </citation>
    <scope>NUCLEOTIDE SEQUENCE [LARGE SCALE GENOMIC DNA]</scope>
    <source>
        <strain evidence="2">cv. Valencia</strain>
    </source>
</reference>
<keyword evidence="2" id="KW-1185">Reference proteome</keyword>
<sequence length="556" mass="60170">MATQSPPSPSSTAGNPPTLAAETSQQATGVQQDGPPEAAEQPISSPSVFVNSEPMREEQVQNAVKFLSHPKVRGSPVIYRRSFLEKKGLTKEEIDEAFRRVPDPPPSAQATSANQDGQVKSSSSNIQSQAPTQALQPQPAGAAPTAVSPASTMMMSRFHWYHAVLAVGLLAASGAGTAVFIKKSLIPRLKSWIRKVVLEEEDDSENKSIAKPSLAEEAAAAAKAAAAAASDVAKASQELLNSKNEERRYFSELMNLLDVQLQEMKSMSNSIRKLEGPSNNSGRTSLVNQEDHRDSVTGVKQPYANGKADFDMQSVRSSSPPAPGEPSVAPHPKSYMEASTFVVPLFLRNSYSCNWKFICIMAMVQRGEKPPNIRDINDLPPNPNQQLPNPRLAPKAKPWEVGQAQIASGQVIQSQVSAEGLNFKVQDNGLNHQSDDDSSVPWWQRKNVKITEVGEDEIKAGPYGVRTNEPPVQRTWVPPQPPPVVMPEAAEAIRRPKPSGPTEQSTSHQLASQASEVADELQRITKISEVGGIEEIKGNGSVQNSSEIQEEQETHA</sequence>
<evidence type="ECO:0000313" key="2">
    <source>
        <dbReference type="Proteomes" id="UP000829398"/>
    </source>
</evidence>
<comment type="caution">
    <text evidence="1">The sequence shown here is derived from an EMBL/GenBank/DDBJ whole genome shotgun (WGS) entry which is preliminary data.</text>
</comment>
<proteinExistence type="predicted"/>
<gene>
    <name evidence="1" type="ORF">KPL71_006624</name>
</gene>